<keyword evidence="9" id="KW-0231">Viral genome packaging</keyword>
<keyword evidence="3" id="KW-1244">Viral short tail ejection system</keyword>
<evidence type="ECO:0000256" key="7">
    <source>
        <dbReference type="ARBA" id="ARBA00022950"/>
    </source>
</evidence>
<keyword evidence="10" id="KW-1160">Virus entry into host cell</keyword>
<dbReference type="Pfam" id="PF12236">
    <property type="entry name" value="Head-tail_con"/>
    <property type="match status" value="1"/>
</dbReference>
<sequence length="557" mass="62538">MDQRAEDCIREQEQLASARGVWENHWREVAERVRPQQNFFQMIQRPDGDKRNEKIFDATAPLALSKFTAAVISMSFPATQTYHKLQISDEDMSNDTEVRRYLDKVNEKLFKVRYSPRANWQSQSGEVVMDVGAFGTGILFIDDVLGVGIRYKALPLAQCFIAEDAHGRVDTLHRRFQWTAHQAATKFGVDKLPEAMKRALKTEPQRKFWFLHCVKPNMDKKPGRRDYQGMDFWSCYISIEEGRQILDEGGYRCFPFAVPRFETSPNEFYGRSPAMKVLPDIKMLNEMSKSIIRSAHMAVSPPIMLSDDGALQAFNLRPNALNFGAIDDQGRARAMPFESKARVDIGLDMMNQRREAINDAFFVTLFRILVEEPSITATEAMLRAQEKGQLLAPTMGRIQSEMLGSVIEREIDILAHAGELPPMPDALVQWYQSGGEHHVEYQSPLNLAQKAGAGVAIMNTMQAIAPLAQIDPRVMMRYNLDKAAERVGRINGVPEDIIRSDEEVDAMDQEHQQAQQAQQLLAAAPVAAGAAKDFAQASSMAGSVPGQVTPNLFNQGA</sequence>
<keyword evidence="7" id="KW-0118">Viral capsid assembly</keyword>
<protein>
    <submittedName>
        <fullName evidence="11">Head-to-tail connector protein, podovirus-type</fullName>
    </submittedName>
</protein>
<keyword evidence="8" id="KW-1171">Viral genome ejection through host cell envelope</keyword>
<name>A0A6J5S3M5_9CAUD</name>
<keyword evidence="4" id="KW-1162">Viral penetration into host cytoplasm</keyword>
<dbReference type="InterPro" id="IPR020991">
    <property type="entry name" value="Connector_podovirus"/>
</dbReference>
<evidence type="ECO:0000256" key="10">
    <source>
        <dbReference type="ARBA" id="ARBA00023296"/>
    </source>
</evidence>
<evidence type="ECO:0000256" key="5">
    <source>
        <dbReference type="ARBA" id="ARBA00022612"/>
    </source>
</evidence>
<evidence type="ECO:0000256" key="6">
    <source>
        <dbReference type="ARBA" id="ARBA00022844"/>
    </source>
</evidence>
<comment type="subcellular location">
    <subcellularLocation>
        <location evidence="2">Virion</location>
    </subcellularLocation>
</comment>
<evidence type="ECO:0000256" key="9">
    <source>
        <dbReference type="ARBA" id="ARBA00023219"/>
    </source>
</evidence>
<dbReference type="EMBL" id="LR797294">
    <property type="protein sequence ID" value="CAB4200387.1"/>
    <property type="molecule type" value="Genomic_DNA"/>
</dbReference>
<keyword evidence="5" id="KW-1188">Viral release from host cell</keyword>
<organism evidence="11">
    <name type="scientific">uncultured Caudovirales phage</name>
    <dbReference type="NCBI Taxonomy" id="2100421"/>
    <lineage>
        <taxon>Viruses</taxon>
        <taxon>Duplodnaviria</taxon>
        <taxon>Heunggongvirae</taxon>
        <taxon>Uroviricota</taxon>
        <taxon>Caudoviricetes</taxon>
        <taxon>Peduoviridae</taxon>
        <taxon>Maltschvirus</taxon>
        <taxon>Maltschvirus maltsch</taxon>
    </lineage>
</organism>
<evidence type="ECO:0000256" key="8">
    <source>
        <dbReference type="ARBA" id="ARBA00023009"/>
    </source>
</evidence>
<gene>
    <name evidence="11" type="ORF">UFOVP1356_39</name>
</gene>
<evidence type="ECO:0000256" key="1">
    <source>
        <dbReference type="ARBA" id="ARBA00003421"/>
    </source>
</evidence>
<accession>A0A6J5S3M5</accession>
<dbReference type="GO" id="GO:0099002">
    <property type="term" value="P:symbiont genome ejection through host cell envelope, short tail mechanism"/>
    <property type="evidence" value="ECO:0007669"/>
    <property type="project" value="UniProtKB-KW"/>
</dbReference>
<dbReference type="GO" id="GO:0044423">
    <property type="term" value="C:virion component"/>
    <property type="evidence" value="ECO:0007669"/>
    <property type="project" value="UniProtKB-KW"/>
</dbReference>
<evidence type="ECO:0000256" key="3">
    <source>
        <dbReference type="ARBA" id="ARBA00022470"/>
    </source>
</evidence>
<comment type="function">
    <text evidence="1">Forms the portal vertex of the capsid. This portal plays critical roles in head assembly, genome packaging, neck/tail attachment, and genome ejection. The portal protein multimerizes as a single ring-shaped homododecamer arranged around a central channel.</text>
</comment>
<reference evidence="11" key="1">
    <citation type="submission" date="2020-05" db="EMBL/GenBank/DDBJ databases">
        <authorList>
            <person name="Chiriac C."/>
            <person name="Salcher M."/>
            <person name="Ghai R."/>
            <person name="Kavagutti S V."/>
        </authorList>
    </citation>
    <scope>NUCLEOTIDE SEQUENCE</scope>
</reference>
<evidence type="ECO:0000256" key="2">
    <source>
        <dbReference type="ARBA" id="ARBA00004328"/>
    </source>
</evidence>
<evidence type="ECO:0000313" key="11">
    <source>
        <dbReference type="EMBL" id="CAB4200387.1"/>
    </source>
</evidence>
<proteinExistence type="predicted"/>
<evidence type="ECO:0000256" key="4">
    <source>
        <dbReference type="ARBA" id="ARBA00022595"/>
    </source>
</evidence>
<keyword evidence="6" id="KW-0946">Virion</keyword>